<evidence type="ECO:0000256" key="5">
    <source>
        <dbReference type="ARBA" id="ARBA00022741"/>
    </source>
</evidence>
<keyword evidence="3" id="KW-0540">Nuclease</keyword>
<evidence type="ECO:0000256" key="1">
    <source>
        <dbReference type="ARBA" id="ARBA00006847"/>
    </source>
</evidence>
<dbReference type="Pfam" id="PF00270">
    <property type="entry name" value="DEAD"/>
    <property type="match status" value="1"/>
</dbReference>
<dbReference type="Pfam" id="PF22590">
    <property type="entry name" value="Cas3-like_C_2"/>
    <property type="match status" value="1"/>
</dbReference>
<dbReference type="GO" id="GO:0004519">
    <property type="term" value="F:endonuclease activity"/>
    <property type="evidence" value="ECO:0007669"/>
    <property type="project" value="UniProtKB-KW"/>
</dbReference>
<dbReference type="CDD" id="cd09641">
    <property type="entry name" value="Cas3''_I"/>
    <property type="match status" value="1"/>
</dbReference>
<reference evidence="13 14" key="1">
    <citation type="submission" date="2019-03" db="EMBL/GenBank/DDBJ databases">
        <title>Genomic Encyclopedia of Type Strains, Phase IV (KMG-IV): sequencing the most valuable type-strain genomes for metagenomic binning, comparative biology and taxonomic classification.</title>
        <authorList>
            <person name="Goeker M."/>
        </authorList>
    </citation>
    <scope>NUCLEOTIDE SEQUENCE [LARGE SCALE GENOMIC DNA]</scope>
    <source>
        <strain evidence="13 14">DSM 45707</strain>
    </source>
</reference>
<dbReference type="NCBIfam" id="TIGR01587">
    <property type="entry name" value="cas3_core"/>
    <property type="match status" value="1"/>
</dbReference>
<sequence length="759" mass="88594">MYAKSHPVETIQQHTDQLLANLQFFRETYPDLLTTAQWKILEIAVQYHDIGKVYTVFQNVIREVLKLPLLQCEIDYHIPHNYISPLFVPLKELSAENGWNRSQEKILIQTIAYHHDRRQELRDSKDVIREVIEKDLQPRIEEIAQQFSHPIQKKLGTLQLRLANQPINYLDDEYFEYVLIKGLLLRLDHAASAHEKVELHSTYHIGEYTYCFLQGNLRPLQEFTMDNQDKSIVLTAQTGMGKTEAALLWLGKEKGFFTLPLRVSMNALYQRVAEPSKIQFVDREQQPIAGLLHSTAVDFLLNMDQDQEKNEQNMDTVEQIFRQSQLLSRKLTFSTIDQLLTFPFHFKGHEKWLSTFAYSKLIIDEIQAYSPKIVAVLLKAIEQIHQMGGKFLIMTATLPAFFLEKMNEIGLLEGETYTRQTFTNQLVRHRMTMKDQRILDDLPLMIEKSKHQKVLVICNTVGQSIKVYEALADEGTSVYLLHSQFTPKDRSLLEKKITSFAPNQVVRDPEVGIWVTTQIVEASIDVDFDVLFTELSVLDSLFQRMGRCYRGRPYTNKEANIYVYSEEVSGIGRKAVYDPDLFALSKEALIPYQNEYLPEATKVALVETMYRTENLKNTSYLREFEEAWKVLQYPSANELSRNEAQKLLRDISTMPVIPRSIYDQLLPLFEQDQELRCQVRECAKNEHSQRKELQKKRKEIRWQIEQETVHIPFYKLKGKGTPIPLSGYDYIYVYNANYEFDPQTLTGRGVLHDEYDNFL</sequence>
<evidence type="ECO:0000313" key="13">
    <source>
        <dbReference type="EMBL" id="TCS93598.1"/>
    </source>
</evidence>
<evidence type="ECO:0000256" key="10">
    <source>
        <dbReference type="ARBA" id="ARBA00038437"/>
    </source>
</evidence>
<accession>A0A4R3L3T8</accession>
<dbReference type="SMART" id="SM00487">
    <property type="entry name" value="DEXDc"/>
    <property type="match status" value="1"/>
</dbReference>
<name>A0A4R3L3T8_9BACL</name>
<comment type="caution">
    <text evidence="13">The sequence shown here is derived from an EMBL/GenBank/DDBJ whole genome shotgun (WGS) entry which is preliminary data.</text>
</comment>
<dbReference type="SUPFAM" id="SSF52540">
    <property type="entry name" value="P-loop containing nucleoside triphosphate hydrolases"/>
    <property type="match status" value="1"/>
</dbReference>
<dbReference type="GO" id="GO:0003724">
    <property type="term" value="F:RNA helicase activity"/>
    <property type="evidence" value="ECO:0007669"/>
    <property type="project" value="TreeGrafter"/>
</dbReference>
<organism evidence="13 14">
    <name type="scientific">Hazenella coriacea</name>
    <dbReference type="NCBI Taxonomy" id="1179467"/>
    <lineage>
        <taxon>Bacteria</taxon>
        <taxon>Bacillati</taxon>
        <taxon>Bacillota</taxon>
        <taxon>Bacilli</taxon>
        <taxon>Bacillales</taxon>
        <taxon>Thermoactinomycetaceae</taxon>
        <taxon>Hazenella</taxon>
    </lineage>
</organism>
<gene>
    <name evidence="13" type="ORF">EDD58_10631</name>
</gene>
<dbReference type="GO" id="GO:0046872">
    <property type="term" value="F:metal ion binding"/>
    <property type="evidence" value="ECO:0007669"/>
    <property type="project" value="UniProtKB-KW"/>
</dbReference>
<dbReference type="InterPro" id="IPR006474">
    <property type="entry name" value="Helicase_Cas3_CRISPR-ass_core"/>
</dbReference>
<dbReference type="InterPro" id="IPR038257">
    <property type="entry name" value="CRISPR-assoc_Cas3_HD_sf"/>
</dbReference>
<keyword evidence="8" id="KW-0067">ATP-binding</keyword>
<dbReference type="PROSITE" id="PS51643">
    <property type="entry name" value="HD_CAS3"/>
    <property type="match status" value="1"/>
</dbReference>
<protein>
    <submittedName>
        <fullName evidence="13">CRISPR-associated endonuclease/helicase Cas3</fullName>
    </submittedName>
</protein>
<dbReference type="Gene3D" id="3.40.50.300">
    <property type="entry name" value="P-loop containing nucleotide triphosphate hydrolases"/>
    <property type="match status" value="2"/>
</dbReference>
<comment type="similarity">
    <text evidence="1">In the N-terminal section; belongs to the CRISPR-associated nuclease Cas3-HD family.</text>
</comment>
<keyword evidence="7 13" id="KW-0347">Helicase</keyword>
<evidence type="ECO:0000256" key="9">
    <source>
        <dbReference type="ARBA" id="ARBA00023118"/>
    </source>
</evidence>
<dbReference type="PANTHER" id="PTHR47959">
    <property type="entry name" value="ATP-DEPENDENT RNA HELICASE RHLE-RELATED"/>
    <property type="match status" value="1"/>
</dbReference>
<dbReference type="InterPro" id="IPR027417">
    <property type="entry name" value="P-loop_NTPase"/>
</dbReference>
<dbReference type="GO" id="GO:0016787">
    <property type="term" value="F:hydrolase activity"/>
    <property type="evidence" value="ECO:0007669"/>
    <property type="project" value="UniProtKB-KW"/>
</dbReference>
<evidence type="ECO:0000256" key="3">
    <source>
        <dbReference type="ARBA" id="ARBA00022722"/>
    </source>
</evidence>
<dbReference type="InterPro" id="IPR011545">
    <property type="entry name" value="DEAD/DEAH_box_helicase_dom"/>
</dbReference>
<evidence type="ECO:0000256" key="8">
    <source>
        <dbReference type="ARBA" id="ARBA00022840"/>
    </source>
</evidence>
<keyword evidence="6" id="KW-0378">Hydrolase</keyword>
<evidence type="ECO:0000256" key="6">
    <source>
        <dbReference type="ARBA" id="ARBA00022801"/>
    </source>
</evidence>
<evidence type="ECO:0000256" key="7">
    <source>
        <dbReference type="ARBA" id="ARBA00022806"/>
    </source>
</evidence>
<dbReference type="SMART" id="SM00490">
    <property type="entry name" value="HELICc"/>
    <property type="match status" value="1"/>
</dbReference>
<evidence type="ECO:0000259" key="11">
    <source>
        <dbReference type="PROSITE" id="PS51194"/>
    </source>
</evidence>
<dbReference type="InterPro" id="IPR050079">
    <property type="entry name" value="DEAD_box_RNA_helicase"/>
</dbReference>
<dbReference type="InterPro" id="IPR006483">
    <property type="entry name" value="CRISPR-assoc_Cas3_HD"/>
</dbReference>
<dbReference type="GO" id="GO:0005829">
    <property type="term" value="C:cytosol"/>
    <property type="evidence" value="ECO:0007669"/>
    <property type="project" value="TreeGrafter"/>
</dbReference>
<dbReference type="PANTHER" id="PTHR47959:SF16">
    <property type="entry name" value="CRISPR-ASSOCIATED NUCLEASE_HELICASE CAS3-RELATED"/>
    <property type="match status" value="1"/>
</dbReference>
<dbReference type="AlphaFoldDB" id="A0A4R3L3T8"/>
<keyword evidence="14" id="KW-1185">Reference proteome</keyword>
<keyword evidence="13" id="KW-0255">Endonuclease</keyword>
<dbReference type="GO" id="GO:0005524">
    <property type="term" value="F:ATP binding"/>
    <property type="evidence" value="ECO:0007669"/>
    <property type="project" value="UniProtKB-KW"/>
</dbReference>
<comment type="similarity">
    <text evidence="10">Belongs to the DEAD box helicase family.</text>
</comment>
<evidence type="ECO:0000259" key="12">
    <source>
        <dbReference type="PROSITE" id="PS51643"/>
    </source>
</evidence>
<evidence type="ECO:0000256" key="2">
    <source>
        <dbReference type="ARBA" id="ARBA00009046"/>
    </source>
</evidence>
<proteinExistence type="inferred from homology"/>
<dbReference type="PROSITE" id="PS51194">
    <property type="entry name" value="HELICASE_CTER"/>
    <property type="match status" value="1"/>
</dbReference>
<dbReference type="EMBL" id="SMAG01000006">
    <property type="protein sequence ID" value="TCS93598.1"/>
    <property type="molecule type" value="Genomic_DNA"/>
</dbReference>
<dbReference type="GO" id="GO:0051607">
    <property type="term" value="P:defense response to virus"/>
    <property type="evidence" value="ECO:0007669"/>
    <property type="project" value="UniProtKB-KW"/>
</dbReference>
<dbReference type="GO" id="GO:0003676">
    <property type="term" value="F:nucleic acid binding"/>
    <property type="evidence" value="ECO:0007669"/>
    <property type="project" value="InterPro"/>
</dbReference>
<keyword evidence="5" id="KW-0547">Nucleotide-binding</keyword>
<feature type="domain" description="HD Cas3-type" evidence="12">
    <location>
        <begin position="4"/>
        <end position="190"/>
    </location>
</feature>
<keyword evidence="4" id="KW-0479">Metal-binding</keyword>
<keyword evidence="9" id="KW-0051">Antiviral defense</keyword>
<dbReference type="Gene3D" id="1.10.3210.30">
    <property type="match status" value="1"/>
</dbReference>
<dbReference type="InterPro" id="IPR054712">
    <property type="entry name" value="Cas3-like_dom"/>
</dbReference>
<dbReference type="Proteomes" id="UP000294937">
    <property type="component" value="Unassembled WGS sequence"/>
</dbReference>
<evidence type="ECO:0000313" key="14">
    <source>
        <dbReference type="Proteomes" id="UP000294937"/>
    </source>
</evidence>
<dbReference type="InterPro" id="IPR014001">
    <property type="entry name" value="Helicase_ATP-bd"/>
</dbReference>
<comment type="similarity">
    <text evidence="2">In the central section; belongs to the CRISPR-associated helicase Cas3 family.</text>
</comment>
<dbReference type="InterPro" id="IPR001650">
    <property type="entry name" value="Helicase_C-like"/>
</dbReference>
<evidence type="ECO:0000256" key="4">
    <source>
        <dbReference type="ARBA" id="ARBA00022723"/>
    </source>
</evidence>
<dbReference type="RefSeq" id="WP_165875939.1">
    <property type="nucleotide sequence ID" value="NZ_SMAG01000006.1"/>
</dbReference>
<feature type="domain" description="Helicase C-terminal" evidence="11">
    <location>
        <begin position="438"/>
        <end position="597"/>
    </location>
</feature>
<dbReference type="NCBIfam" id="TIGR01596">
    <property type="entry name" value="cas3_HD"/>
    <property type="match status" value="1"/>
</dbReference>